<gene>
    <name evidence="1" type="ORF">SAMN04488542_11683</name>
</gene>
<dbReference type="AlphaFoldDB" id="A0A1G7NPU8"/>
<proteinExistence type="predicted"/>
<sequence length="227" mass="26896">MNSRNSAITKLSLHKYASKLILNKPEYIDEFNELDFDTEFTEEKYDLIFVFVFDLEQMKKYLQLVIEQNAVNEKGYLFFAYPKKNNPKYKEYIERDSIFPNISVDEEGYAYNSSLKFSRMVSFDDVFTVVGLKSEVKKAKKAAANAKSSQRVDDYIDKIPDIKRYLENDEDVLERYNQLAPGYQKDWARYVYSAKRNETQEKRLLEMKAILAEGYKSIDLYRSRENK</sequence>
<name>A0A1G7NPU8_9BACL</name>
<dbReference type="STRING" id="670482.SAMN04488542_11683"/>
<evidence type="ECO:0000313" key="2">
    <source>
        <dbReference type="Proteomes" id="UP000198972"/>
    </source>
</evidence>
<protein>
    <submittedName>
        <fullName evidence="1">Uncharacterized conserved protein YdeI, YjbR/CyaY-like superfamily, DUF1801 family</fullName>
    </submittedName>
</protein>
<dbReference type="Pfam" id="PF13376">
    <property type="entry name" value="OmdA"/>
    <property type="match status" value="1"/>
</dbReference>
<dbReference type="EMBL" id="FNBG01000016">
    <property type="protein sequence ID" value="SDF75993.1"/>
    <property type="molecule type" value="Genomic_DNA"/>
</dbReference>
<dbReference type="RefSeq" id="WP_245742434.1">
    <property type="nucleotide sequence ID" value="NZ_FNBG01000016.1"/>
</dbReference>
<accession>A0A1G7NPU8</accession>
<evidence type="ECO:0000313" key="1">
    <source>
        <dbReference type="EMBL" id="SDF75993.1"/>
    </source>
</evidence>
<dbReference type="Proteomes" id="UP000198972">
    <property type="component" value="Unassembled WGS sequence"/>
</dbReference>
<keyword evidence="2" id="KW-1185">Reference proteome</keyword>
<reference evidence="1 2" key="1">
    <citation type="submission" date="2016-10" db="EMBL/GenBank/DDBJ databases">
        <authorList>
            <person name="de Groot N.N."/>
        </authorList>
    </citation>
    <scope>NUCLEOTIDE SEQUENCE [LARGE SCALE GENOMIC DNA]</scope>
    <source>
        <strain evidence="1 2">DSM 28129</strain>
    </source>
</reference>
<organism evidence="1 2">
    <name type="scientific">Fontibacillus panacisegetis</name>
    <dbReference type="NCBI Taxonomy" id="670482"/>
    <lineage>
        <taxon>Bacteria</taxon>
        <taxon>Bacillati</taxon>
        <taxon>Bacillota</taxon>
        <taxon>Bacilli</taxon>
        <taxon>Bacillales</taxon>
        <taxon>Paenibacillaceae</taxon>
        <taxon>Fontibacillus</taxon>
    </lineage>
</organism>